<keyword evidence="2 6" id="KW-0645">Protease</keyword>
<reference evidence="10" key="1">
    <citation type="journal article" date="2018" name="Nat. Microbiol.">
        <title>Leveraging single-cell genomics to expand the fungal tree of life.</title>
        <authorList>
            <person name="Ahrendt S.R."/>
            <person name="Quandt C.A."/>
            <person name="Ciobanu D."/>
            <person name="Clum A."/>
            <person name="Salamov A."/>
            <person name="Andreopoulos B."/>
            <person name="Cheng J.F."/>
            <person name="Woyke T."/>
            <person name="Pelin A."/>
            <person name="Henrissat B."/>
            <person name="Reynolds N.K."/>
            <person name="Benny G.L."/>
            <person name="Smith M.E."/>
            <person name="James T.Y."/>
            <person name="Grigoriev I.V."/>
        </authorList>
    </citation>
    <scope>NUCLEOTIDE SEQUENCE [LARGE SCALE GENOMIC DNA]</scope>
</reference>
<dbReference type="GO" id="GO:0006508">
    <property type="term" value="P:proteolysis"/>
    <property type="evidence" value="ECO:0007669"/>
    <property type="project" value="UniProtKB-KW"/>
</dbReference>
<dbReference type="PROSITE" id="PS00138">
    <property type="entry name" value="SUBTILASE_SER"/>
    <property type="match status" value="1"/>
</dbReference>
<dbReference type="Gene3D" id="3.40.50.200">
    <property type="entry name" value="Peptidase S8/S53 domain"/>
    <property type="match status" value="2"/>
</dbReference>
<evidence type="ECO:0000256" key="6">
    <source>
        <dbReference type="PROSITE-ProRule" id="PRU01240"/>
    </source>
</evidence>
<sequence>MYFITTHNDGTIESVVNHMREHNVKIGVPTSAIKIRVDITNQLFQGDNVTGVYAAYIADFFGKGIKIGIIDSGVYYLHPALGGCFQQDEHGRSCKIAFGFDFVGDSFNSSNTPIPDPDPLDNCSADSHGITMGIMTADTRQITGPEFRPLQDFTGVAPEATMGIYEFGRVFGCTGETGDDILAKAVFQTFEDQVNIISFSIGGPAAKLRAGRTKEVWHNGGTGFGSGGETADIPEAISVASIDNINVAEHFFKAESGESFGITEAAAGGPFEPNQAVQIVVNNHAAPSDDGCSPSTTNPAVKGKVAPFVFNVDVAHGGRGSGARCRNALAAGAIGYLFYDVPGTDVGANGADGFPGGVLANGDGLALIKLLKAHPDAIFHINAGFGFARVVTAGTPLFTSLGLGDDLLDTPSIAGIGGHAYSTASLHYQEIYDLPAPYFDDSGTSMSTPGVAGAAALYLRAKGRDWAFNNGGTDKLRRALASITKQVQIFERILLSECLGAGIWYRQHLRRYYRPPRALSRLVRSQRHGSQQAQLLTITNHGSKTVTYTLTNVGAALSTFKIPEASQLLKVLFYNPDNAASFFDWRNFLPMAISPCGIYSLSLLSTLFS</sequence>
<keyword evidence="3 6" id="KW-0378">Hydrolase</keyword>
<dbReference type="SUPFAM" id="SSF52743">
    <property type="entry name" value="Subtilisin-like"/>
    <property type="match status" value="1"/>
</dbReference>
<dbReference type="PANTHER" id="PTHR43806:SF66">
    <property type="entry name" value="SERIN ENDOPEPTIDASE"/>
    <property type="match status" value="1"/>
</dbReference>
<dbReference type="InterPro" id="IPR050131">
    <property type="entry name" value="Peptidase_S8_subtilisin-like"/>
</dbReference>
<accession>A0A4P9WF91</accession>
<dbReference type="InterPro" id="IPR015500">
    <property type="entry name" value="Peptidase_S8_subtilisin-rel"/>
</dbReference>
<dbReference type="Pfam" id="PF00082">
    <property type="entry name" value="Peptidase_S8"/>
    <property type="match status" value="1"/>
</dbReference>
<dbReference type="OrthoDB" id="206201at2759"/>
<dbReference type="InterPro" id="IPR023827">
    <property type="entry name" value="Peptidase_S8_Asp-AS"/>
</dbReference>
<evidence type="ECO:0000256" key="7">
    <source>
        <dbReference type="RuleBase" id="RU003355"/>
    </source>
</evidence>
<evidence type="ECO:0000256" key="2">
    <source>
        <dbReference type="ARBA" id="ARBA00022670"/>
    </source>
</evidence>
<keyword evidence="4 6" id="KW-0720">Serine protease</keyword>
<dbReference type="PROSITE" id="PS51892">
    <property type="entry name" value="SUBTILASE"/>
    <property type="match status" value="1"/>
</dbReference>
<feature type="active site" description="Charge relay system" evidence="5 6">
    <location>
        <position position="71"/>
    </location>
</feature>
<feature type="active site" description="Charge relay system" evidence="5 6">
    <location>
        <position position="128"/>
    </location>
</feature>
<dbReference type="GO" id="GO:0005615">
    <property type="term" value="C:extracellular space"/>
    <property type="evidence" value="ECO:0007669"/>
    <property type="project" value="TreeGrafter"/>
</dbReference>
<evidence type="ECO:0000256" key="1">
    <source>
        <dbReference type="ARBA" id="ARBA00011073"/>
    </source>
</evidence>
<gene>
    <name evidence="9" type="ORF">BDK51DRAFT_30956</name>
</gene>
<evidence type="ECO:0000256" key="3">
    <source>
        <dbReference type="ARBA" id="ARBA00022801"/>
    </source>
</evidence>
<evidence type="ECO:0000313" key="10">
    <source>
        <dbReference type="Proteomes" id="UP000269721"/>
    </source>
</evidence>
<proteinExistence type="inferred from homology"/>
<keyword evidence="10" id="KW-1185">Reference proteome</keyword>
<dbReference type="GO" id="GO:0004252">
    <property type="term" value="F:serine-type endopeptidase activity"/>
    <property type="evidence" value="ECO:0007669"/>
    <property type="project" value="UniProtKB-UniRule"/>
</dbReference>
<dbReference type="InterPro" id="IPR023828">
    <property type="entry name" value="Peptidase_S8_Ser-AS"/>
</dbReference>
<dbReference type="PROSITE" id="PS00136">
    <property type="entry name" value="SUBTILASE_ASP"/>
    <property type="match status" value="1"/>
</dbReference>
<protein>
    <submittedName>
        <fullName evidence="9">Peptidase S8/S53 domain-containing protein</fullName>
    </submittedName>
</protein>
<evidence type="ECO:0000256" key="4">
    <source>
        <dbReference type="ARBA" id="ARBA00022825"/>
    </source>
</evidence>
<dbReference type="InterPro" id="IPR036852">
    <property type="entry name" value="Peptidase_S8/S53_dom_sf"/>
</dbReference>
<dbReference type="InterPro" id="IPR000209">
    <property type="entry name" value="Peptidase_S8/S53_dom"/>
</dbReference>
<dbReference type="AlphaFoldDB" id="A0A4P9WF91"/>
<evidence type="ECO:0000256" key="5">
    <source>
        <dbReference type="PIRSR" id="PIRSR615500-1"/>
    </source>
</evidence>
<evidence type="ECO:0000259" key="8">
    <source>
        <dbReference type="Pfam" id="PF00082"/>
    </source>
</evidence>
<dbReference type="Proteomes" id="UP000269721">
    <property type="component" value="Unassembled WGS sequence"/>
</dbReference>
<comment type="similarity">
    <text evidence="1 6 7">Belongs to the peptidase S8 family.</text>
</comment>
<evidence type="ECO:0000313" key="9">
    <source>
        <dbReference type="EMBL" id="RKO91409.1"/>
    </source>
</evidence>
<feature type="active site" description="Charge relay system" evidence="5 6">
    <location>
        <position position="445"/>
    </location>
</feature>
<dbReference type="PRINTS" id="PR00723">
    <property type="entry name" value="SUBTILISIN"/>
</dbReference>
<name>A0A4P9WF91_9FUNG</name>
<dbReference type="PANTHER" id="PTHR43806">
    <property type="entry name" value="PEPTIDASE S8"/>
    <property type="match status" value="1"/>
</dbReference>
<dbReference type="EMBL" id="KZ995081">
    <property type="protein sequence ID" value="RKO91409.1"/>
    <property type="molecule type" value="Genomic_DNA"/>
</dbReference>
<organism evidence="9 10">
    <name type="scientific">Blyttiomyces helicus</name>
    <dbReference type="NCBI Taxonomy" id="388810"/>
    <lineage>
        <taxon>Eukaryota</taxon>
        <taxon>Fungi</taxon>
        <taxon>Fungi incertae sedis</taxon>
        <taxon>Chytridiomycota</taxon>
        <taxon>Chytridiomycota incertae sedis</taxon>
        <taxon>Chytridiomycetes</taxon>
        <taxon>Chytridiomycetes incertae sedis</taxon>
        <taxon>Blyttiomyces</taxon>
    </lineage>
</organism>
<feature type="domain" description="Peptidase S8/S53" evidence="8">
    <location>
        <begin position="62"/>
        <end position="464"/>
    </location>
</feature>